<feature type="domain" description="Response regulatory" evidence="2">
    <location>
        <begin position="13"/>
        <end position="127"/>
    </location>
</feature>
<name>A0ABW2L5M8_9BACT</name>
<evidence type="ECO:0000256" key="1">
    <source>
        <dbReference type="PROSITE-ProRule" id="PRU00169"/>
    </source>
</evidence>
<dbReference type="PANTHER" id="PTHR43228">
    <property type="entry name" value="TWO-COMPONENT RESPONSE REGULATOR"/>
    <property type="match status" value="1"/>
</dbReference>
<dbReference type="InterPro" id="IPR011006">
    <property type="entry name" value="CheY-like_superfamily"/>
</dbReference>
<reference evidence="4" key="1">
    <citation type="journal article" date="2019" name="Int. J. Syst. Evol. Microbiol.">
        <title>The Global Catalogue of Microorganisms (GCM) 10K type strain sequencing project: providing services to taxonomists for standard genome sequencing and annotation.</title>
        <authorList>
            <consortium name="The Broad Institute Genomics Platform"/>
            <consortium name="The Broad Institute Genome Sequencing Center for Infectious Disease"/>
            <person name="Wu L."/>
            <person name="Ma J."/>
        </authorList>
    </citation>
    <scope>NUCLEOTIDE SEQUENCE [LARGE SCALE GENOMIC DNA]</scope>
    <source>
        <strain evidence="4">CGMCC 4.1467</strain>
    </source>
</reference>
<keyword evidence="1" id="KW-0597">Phosphoprotein</keyword>
<organism evidence="3 4">
    <name type="scientific">Haloferula chungangensis</name>
    <dbReference type="NCBI Taxonomy" id="1048331"/>
    <lineage>
        <taxon>Bacteria</taxon>
        <taxon>Pseudomonadati</taxon>
        <taxon>Verrucomicrobiota</taxon>
        <taxon>Verrucomicrobiia</taxon>
        <taxon>Verrucomicrobiales</taxon>
        <taxon>Verrucomicrobiaceae</taxon>
        <taxon>Haloferula</taxon>
    </lineage>
</organism>
<proteinExistence type="predicted"/>
<dbReference type="Gene3D" id="3.40.50.2300">
    <property type="match status" value="1"/>
</dbReference>
<dbReference type="SUPFAM" id="SSF52172">
    <property type="entry name" value="CheY-like"/>
    <property type="match status" value="1"/>
</dbReference>
<dbReference type="EMBL" id="JBHTBS010000002">
    <property type="protein sequence ID" value="MFC7336800.1"/>
    <property type="molecule type" value="Genomic_DNA"/>
</dbReference>
<evidence type="ECO:0000313" key="4">
    <source>
        <dbReference type="Proteomes" id="UP001596472"/>
    </source>
</evidence>
<accession>A0ABW2L5M8</accession>
<dbReference type="SMART" id="SM00448">
    <property type="entry name" value="REC"/>
    <property type="match status" value="1"/>
</dbReference>
<protein>
    <submittedName>
        <fullName evidence="3">Response regulator</fullName>
    </submittedName>
</protein>
<dbReference type="PANTHER" id="PTHR43228:SF1">
    <property type="entry name" value="TWO-COMPONENT RESPONSE REGULATOR ARR22"/>
    <property type="match status" value="1"/>
</dbReference>
<evidence type="ECO:0000313" key="3">
    <source>
        <dbReference type="EMBL" id="MFC7336800.1"/>
    </source>
</evidence>
<dbReference type="Pfam" id="PF00072">
    <property type="entry name" value="Response_reg"/>
    <property type="match status" value="1"/>
</dbReference>
<gene>
    <name evidence="3" type="ORF">ACFQY0_06405</name>
</gene>
<dbReference type="CDD" id="cd00156">
    <property type="entry name" value="REC"/>
    <property type="match status" value="1"/>
</dbReference>
<evidence type="ECO:0000259" key="2">
    <source>
        <dbReference type="PROSITE" id="PS50110"/>
    </source>
</evidence>
<feature type="modified residue" description="4-aspartylphosphate" evidence="1">
    <location>
        <position position="62"/>
    </location>
</feature>
<dbReference type="RefSeq" id="WP_379710473.1">
    <property type="nucleotide sequence ID" value="NZ_JBHTBS010000002.1"/>
</dbReference>
<keyword evidence="4" id="KW-1185">Reference proteome</keyword>
<dbReference type="PROSITE" id="PS50110">
    <property type="entry name" value="RESPONSE_REGULATORY"/>
    <property type="match status" value="1"/>
</dbReference>
<dbReference type="InterPro" id="IPR001789">
    <property type="entry name" value="Sig_transdc_resp-reg_receiver"/>
</dbReference>
<dbReference type="Proteomes" id="UP001596472">
    <property type="component" value="Unassembled WGS sequence"/>
</dbReference>
<sequence>MKRRSTAPSKDQRLLVVDDEESLRILFSMALAGKGVTVETSGDGYEALEAVRRDAFDLILLDLRMPRLDGSEFLKQLRIEGNSSRVIVCSAELDARVVAELIPLGVVTFLSKPLSLVTFRETVVGKLTSSGASLRAKALRLAERQQFSEASALLSEEKETSSAAPHDDTADLWRSLFSSVAAGFSGKSILPYVRELISRGCLIH</sequence>
<comment type="caution">
    <text evidence="3">The sequence shown here is derived from an EMBL/GenBank/DDBJ whole genome shotgun (WGS) entry which is preliminary data.</text>
</comment>
<dbReference type="InterPro" id="IPR052048">
    <property type="entry name" value="ST_Response_Regulator"/>
</dbReference>